<dbReference type="EMBL" id="JANJYJ010000001">
    <property type="protein sequence ID" value="KAK3230180.1"/>
    <property type="molecule type" value="Genomic_DNA"/>
</dbReference>
<organism evidence="1 2">
    <name type="scientific">Dipteronia sinensis</name>
    <dbReference type="NCBI Taxonomy" id="43782"/>
    <lineage>
        <taxon>Eukaryota</taxon>
        <taxon>Viridiplantae</taxon>
        <taxon>Streptophyta</taxon>
        <taxon>Embryophyta</taxon>
        <taxon>Tracheophyta</taxon>
        <taxon>Spermatophyta</taxon>
        <taxon>Magnoliopsida</taxon>
        <taxon>eudicotyledons</taxon>
        <taxon>Gunneridae</taxon>
        <taxon>Pentapetalae</taxon>
        <taxon>rosids</taxon>
        <taxon>malvids</taxon>
        <taxon>Sapindales</taxon>
        <taxon>Sapindaceae</taxon>
        <taxon>Hippocastanoideae</taxon>
        <taxon>Acereae</taxon>
        <taxon>Dipteronia</taxon>
    </lineage>
</organism>
<evidence type="ECO:0000313" key="1">
    <source>
        <dbReference type="EMBL" id="KAK3230180.1"/>
    </source>
</evidence>
<sequence length="83" mass="9612">MEGLGSRKKPNFLGPMDIFALHINLESSEKMKRQQNINEKFFKERTDVVQEYVANWVYEVGIPFKAIDNDSFRTIVEAIGQFG</sequence>
<dbReference type="Proteomes" id="UP001281410">
    <property type="component" value="Unassembled WGS sequence"/>
</dbReference>
<gene>
    <name evidence="1" type="ORF">Dsin_002061</name>
</gene>
<keyword evidence="2" id="KW-1185">Reference proteome</keyword>
<dbReference type="AlphaFoldDB" id="A0AAE0B6I7"/>
<evidence type="ECO:0000313" key="2">
    <source>
        <dbReference type="Proteomes" id="UP001281410"/>
    </source>
</evidence>
<proteinExistence type="predicted"/>
<protein>
    <submittedName>
        <fullName evidence="1">Uncharacterized protein</fullName>
    </submittedName>
</protein>
<name>A0AAE0B6I7_9ROSI</name>
<reference evidence="1" key="1">
    <citation type="journal article" date="2023" name="Plant J.">
        <title>Genome sequences and population genomics provide insights into the demographic history, inbreeding, and mutation load of two 'living fossil' tree species of Dipteronia.</title>
        <authorList>
            <person name="Feng Y."/>
            <person name="Comes H.P."/>
            <person name="Chen J."/>
            <person name="Zhu S."/>
            <person name="Lu R."/>
            <person name="Zhang X."/>
            <person name="Li P."/>
            <person name="Qiu J."/>
            <person name="Olsen K.M."/>
            <person name="Qiu Y."/>
        </authorList>
    </citation>
    <scope>NUCLEOTIDE SEQUENCE</scope>
    <source>
        <strain evidence="1">NBL</strain>
    </source>
</reference>
<comment type="caution">
    <text evidence="1">The sequence shown here is derived from an EMBL/GenBank/DDBJ whole genome shotgun (WGS) entry which is preliminary data.</text>
</comment>
<accession>A0AAE0B6I7</accession>